<feature type="transmembrane region" description="Helical" evidence="1">
    <location>
        <begin position="252"/>
        <end position="274"/>
    </location>
</feature>
<reference evidence="3 4" key="1">
    <citation type="submission" date="2021-02" db="EMBL/GenBank/DDBJ databases">
        <title>De Novo genome assembly of isolated myxobacteria.</title>
        <authorList>
            <person name="Stevens D.C."/>
        </authorList>
    </citation>
    <scope>NUCLEOTIDE SEQUENCE [LARGE SCALE GENOMIC DNA]</scope>
    <source>
        <strain evidence="4">SCPEA02</strain>
    </source>
</reference>
<dbReference type="PANTHER" id="PTHR39430:SF1">
    <property type="entry name" value="PROTEASE"/>
    <property type="match status" value="1"/>
</dbReference>
<feature type="domain" description="CAAX prenyl protease 2/Lysostaphin resistance protein A-like" evidence="2">
    <location>
        <begin position="124"/>
        <end position="219"/>
    </location>
</feature>
<feature type="transmembrane region" description="Helical" evidence="1">
    <location>
        <begin position="87"/>
        <end position="108"/>
    </location>
</feature>
<dbReference type="Pfam" id="PF02517">
    <property type="entry name" value="Rce1-like"/>
    <property type="match status" value="1"/>
</dbReference>
<keyword evidence="4" id="KW-1185">Reference proteome</keyword>
<evidence type="ECO:0000256" key="1">
    <source>
        <dbReference type="SAM" id="Phobius"/>
    </source>
</evidence>
<feature type="transmembrane region" description="Helical" evidence="1">
    <location>
        <begin position="21"/>
        <end position="39"/>
    </location>
</feature>
<feature type="transmembrane region" description="Helical" evidence="1">
    <location>
        <begin position="213"/>
        <end position="232"/>
    </location>
</feature>
<keyword evidence="3" id="KW-0482">Metalloprotease</keyword>
<protein>
    <submittedName>
        <fullName evidence="3">CPBP family intramembrane metalloprotease</fullName>
    </submittedName>
</protein>
<name>A0ABX7P1P2_9BACT</name>
<gene>
    <name evidence="3" type="ORF">JY651_03320</name>
</gene>
<sequence>MKSLFINAEKQVRNGWKVLGYLVMTTLCVFGLVISRRALPAGVRPFLPEPFLAFLGAIIPSWICARLERTSLADQGFALHRRVGRDFGLGAVGGALLVGLVAFGVWLLDGFHFVRAPEGAALSIVKSAWTMLAVALFEETFFHGYAFQRAIRGLGPRWALLLFSLFFALAHPFGEDMQGTVKLVALLNIFLAGCMLGFCYLRTGSLALPVGVHFGWNWVLGSLGFGVSGNASKGLWMPVFHGKPIWLTGGDYGLEASAVSVGVIGLVVVGLALWKGSRAQPDASVRVPPDASTPAVA</sequence>
<keyword evidence="1" id="KW-0812">Transmembrane</keyword>
<dbReference type="PANTHER" id="PTHR39430">
    <property type="entry name" value="MEMBRANE-ASSOCIATED PROTEASE-RELATED"/>
    <property type="match status" value="1"/>
</dbReference>
<feature type="transmembrane region" description="Helical" evidence="1">
    <location>
        <begin position="51"/>
        <end position="67"/>
    </location>
</feature>
<organism evidence="3 4">
    <name type="scientific">Pyxidicoccus parkwayensis</name>
    <dbReference type="NCBI Taxonomy" id="2813578"/>
    <lineage>
        <taxon>Bacteria</taxon>
        <taxon>Pseudomonadati</taxon>
        <taxon>Myxococcota</taxon>
        <taxon>Myxococcia</taxon>
        <taxon>Myxococcales</taxon>
        <taxon>Cystobacterineae</taxon>
        <taxon>Myxococcaceae</taxon>
        <taxon>Pyxidicoccus</taxon>
    </lineage>
</organism>
<dbReference type="InterPro" id="IPR003675">
    <property type="entry name" value="Rce1/LyrA-like_dom"/>
</dbReference>
<evidence type="ECO:0000259" key="2">
    <source>
        <dbReference type="Pfam" id="PF02517"/>
    </source>
</evidence>
<feature type="transmembrane region" description="Helical" evidence="1">
    <location>
        <begin position="180"/>
        <end position="201"/>
    </location>
</feature>
<proteinExistence type="predicted"/>
<dbReference type="Proteomes" id="UP000662747">
    <property type="component" value="Chromosome"/>
</dbReference>
<feature type="transmembrane region" description="Helical" evidence="1">
    <location>
        <begin position="158"/>
        <end position="174"/>
    </location>
</feature>
<keyword evidence="1" id="KW-1133">Transmembrane helix</keyword>
<evidence type="ECO:0000313" key="3">
    <source>
        <dbReference type="EMBL" id="QSQ24022.1"/>
    </source>
</evidence>
<accession>A0ABX7P1P2</accession>
<dbReference type="GO" id="GO:0008237">
    <property type="term" value="F:metallopeptidase activity"/>
    <property type="evidence" value="ECO:0007669"/>
    <property type="project" value="UniProtKB-KW"/>
</dbReference>
<keyword evidence="3" id="KW-0645">Protease</keyword>
<keyword evidence="3" id="KW-0378">Hydrolase</keyword>
<dbReference type="RefSeq" id="WP_206725591.1">
    <property type="nucleotide sequence ID" value="NZ_CP071090.1"/>
</dbReference>
<dbReference type="EMBL" id="CP071090">
    <property type="protein sequence ID" value="QSQ24022.1"/>
    <property type="molecule type" value="Genomic_DNA"/>
</dbReference>
<keyword evidence="1" id="KW-0472">Membrane</keyword>
<evidence type="ECO:0000313" key="4">
    <source>
        <dbReference type="Proteomes" id="UP000662747"/>
    </source>
</evidence>